<feature type="transmembrane region" description="Helical" evidence="6">
    <location>
        <begin position="205"/>
        <end position="224"/>
    </location>
</feature>
<dbReference type="InterPro" id="IPR050495">
    <property type="entry name" value="ATG22/LtaA_families"/>
</dbReference>
<evidence type="ECO:0000256" key="2">
    <source>
        <dbReference type="ARBA" id="ARBA00022448"/>
    </source>
</evidence>
<dbReference type="GO" id="GO:0012505">
    <property type="term" value="C:endomembrane system"/>
    <property type="evidence" value="ECO:0007669"/>
    <property type="project" value="UniProtKB-SubCell"/>
</dbReference>
<dbReference type="EMBL" id="JFKE01000001">
    <property type="protein sequence ID" value="KAJ57388.1"/>
    <property type="molecule type" value="Genomic_DNA"/>
</dbReference>
<keyword evidence="5 6" id="KW-0472">Membrane</keyword>
<comment type="caution">
    <text evidence="7">The sequence shown here is derived from an EMBL/GenBank/DDBJ whole genome shotgun (WGS) entry which is preliminary data.</text>
</comment>
<dbReference type="AlphaFoldDB" id="A0A037ZPB1"/>
<dbReference type="Pfam" id="PF11700">
    <property type="entry name" value="ATG22"/>
    <property type="match status" value="1"/>
</dbReference>
<evidence type="ECO:0000313" key="7">
    <source>
        <dbReference type="EMBL" id="KAJ57388.1"/>
    </source>
</evidence>
<feature type="transmembrane region" description="Helical" evidence="6">
    <location>
        <begin position="361"/>
        <end position="379"/>
    </location>
</feature>
<evidence type="ECO:0000256" key="1">
    <source>
        <dbReference type="ARBA" id="ARBA00004127"/>
    </source>
</evidence>
<dbReference type="SUPFAM" id="SSF103473">
    <property type="entry name" value="MFS general substrate transporter"/>
    <property type="match status" value="1"/>
</dbReference>
<comment type="subcellular location">
    <subcellularLocation>
        <location evidence="1">Endomembrane system</location>
        <topology evidence="1">Multi-pass membrane protein</topology>
    </subcellularLocation>
</comment>
<dbReference type="OrthoDB" id="9768783at2"/>
<dbReference type="STRING" id="1454373.ACMU_02475"/>
<name>A0A037ZPB1_9RHOB</name>
<feature type="transmembrane region" description="Helical" evidence="6">
    <location>
        <begin position="290"/>
        <end position="311"/>
    </location>
</feature>
<dbReference type="InterPro" id="IPR036259">
    <property type="entry name" value="MFS_trans_sf"/>
</dbReference>
<feature type="transmembrane region" description="Helical" evidence="6">
    <location>
        <begin position="157"/>
        <end position="177"/>
    </location>
</feature>
<evidence type="ECO:0000256" key="4">
    <source>
        <dbReference type="ARBA" id="ARBA00022989"/>
    </source>
</evidence>
<gene>
    <name evidence="7" type="ORF">ACMU_02475</name>
</gene>
<feature type="transmembrane region" description="Helical" evidence="6">
    <location>
        <begin position="427"/>
        <end position="446"/>
    </location>
</feature>
<dbReference type="RefSeq" id="WP_035255693.1">
    <property type="nucleotide sequence ID" value="NZ_JFKE01000001.1"/>
</dbReference>
<feature type="transmembrane region" description="Helical" evidence="6">
    <location>
        <begin position="21"/>
        <end position="44"/>
    </location>
</feature>
<feature type="transmembrane region" description="Helical" evidence="6">
    <location>
        <begin position="257"/>
        <end position="278"/>
    </location>
</feature>
<keyword evidence="3 6" id="KW-0812">Transmembrane</keyword>
<reference evidence="7 8" key="1">
    <citation type="submission" date="2014-03" db="EMBL/GenBank/DDBJ databases">
        <title>Draft Genome Sequence of Actibacterium mucosum KCTC 23349, a Marine Alphaproteobacterium with Complex Ionic Requirements Isolated from Mediterranean Seawater at Malvarrosa Beach, Valencia, Spain.</title>
        <authorList>
            <person name="Arahal D.R."/>
            <person name="Shao Z."/>
            <person name="Lai Q."/>
            <person name="Pujalte M.J."/>
        </authorList>
    </citation>
    <scope>NUCLEOTIDE SEQUENCE [LARGE SCALE GENOMIC DNA]</scope>
    <source>
        <strain evidence="7 8">KCTC 23349</strain>
    </source>
</reference>
<accession>A0A037ZPB1</accession>
<keyword evidence="4 6" id="KW-1133">Transmembrane helix</keyword>
<evidence type="ECO:0000256" key="3">
    <source>
        <dbReference type="ARBA" id="ARBA00022692"/>
    </source>
</evidence>
<dbReference type="PANTHER" id="PTHR23519">
    <property type="entry name" value="AUTOPHAGY-RELATED PROTEIN 22"/>
    <property type="match status" value="1"/>
</dbReference>
<organism evidence="7 8">
    <name type="scientific">Actibacterium mucosum KCTC 23349</name>
    <dbReference type="NCBI Taxonomy" id="1454373"/>
    <lineage>
        <taxon>Bacteria</taxon>
        <taxon>Pseudomonadati</taxon>
        <taxon>Pseudomonadota</taxon>
        <taxon>Alphaproteobacteria</taxon>
        <taxon>Rhodobacterales</taxon>
        <taxon>Roseobacteraceae</taxon>
        <taxon>Actibacterium</taxon>
    </lineage>
</organism>
<feature type="transmembrane region" description="Helical" evidence="6">
    <location>
        <begin position="59"/>
        <end position="79"/>
    </location>
</feature>
<protein>
    <submittedName>
        <fullName evidence="7">MFS transporter</fullName>
    </submittedName>
</protein>
<feature type="transmembrane region" description="Helical" evidence="6">
    <location>
        <begin position="323"/>
        <end position="341"/>
    </location>
</feature>
<keyword evidence="2" id="KW-0813">Transport</keyword>
<dbReference type="InterPro" id="IPR024671">
    <property type="entry name" value="Atg22-like"/>
</dbReference>
<dbReference type="PANTHER" id="PTHR23519:SF1">
    <property type="entry name" value="AUTOPHAGY-RELATED PROTEIN 22"/>
    <property type="match status" value="1"/>
</dbReference>
<evidence type="ECO:0000256" key="5">
    <source>
        <dbReference type="ARBA" id="ARBA00023136"/>
    </source>
</evidence>
<keyword evidence="8" id="KW-1185">Reference proteome</keyword>
<feature type="transmembrane region" description="Helical" evidence="6">
    <location>
        <begin position="399"/>
        <end position="421"/>
    </location>
</feature>
<evidence type="ECO:0000313" key="8">
    <source>
        <dbReference type="Proteomes" id="UP000026249"/>
    </source>
</evidence>
<feature type="transmembrane region" description="Helical" evidence="6">
    <location>
        <begin position="91"/>
        <end position="110"/>
    </location>
</feature>
<feature type="transmembrane region" description="Helical" evidence="6">
    <location>
        <begin position="116"/>
        <end position="136"/>
    </location>
</feature>
<sequence>MTTKRKRIWGWYAFDWASQPYHTLIVTFVFGPFFAEIATAHFLGTGLGEEAAKTQAQAIWARCLTYVGLLIGFTAPVMGAMADTTGRRIPWIAMFSIIYVTAAWCLWGVNPDGSNLTYALAMFGIGFVAAEWAYIFTNSQLPSLGNDAEVGQISGTGAALGYAGGVVSLILVLPFLVESAAGVTLIGIEPAFGLLDGTAREGTRAIGPFTALWFIVFIVPYFMWMRDTPIPGSKLQVSKALRSFGQSIAGLRSRPSLAAYLVSSMFFRDAMAGLYTFGGIYANLVLDWPVVYVGIFGIVAAISASIITSIGGGYDRRFGPKPVLVVSIAGLMLVCGVVVSMSREGLFGMPLPEGSFIPDAIFFGCGIVIGGLGGTLQAASRSMMNRHTTEEDATKSFGLFGFFGRATSFLAPALIGAVTLWTESPRLGISPLIVLFAIGLVLLFWVKPNGERAQTWGTSDT</sequence>
<evidence type="ECO:0000256" key="6">
    <source>
        <dbReference type="SAM" id="Phobius"/>
    </source>
</evidence>
<proteinExistence type="predicted"/>
<dbReference type="Proteomes" id="UP000026249">
    <property type="component" value="Unassembled WGS sequence"/>
</dbReference>
<dbReference type="Gene3D" id="1.20.1250.20">
    <property type="entry name" value="MFS general substrate transporter like domains"/>
    <property type="match status" value="1"/>
</dbReference>